<name>A0A9X9XDW8_9PROT</name>
<gene>
    <name evidence="2" type="ORF">GXW74_15525</name>
</gene>
<accession>A0A9X9XDW8</accession>
<sequence length="164" mass="17514">MPGPAPVADLALRFDVAKRRFDLAIAGADLALDTTPATAMVVSLGSDRFARADDLLPSQPSAVPEDPGAPAELNPRRGWVGDALDSQGRRIGSRLWLLERAKESEETRRRAEAMATEALDWLATTRGYLVEVSAEWVRRGLLGLLARAGVAQVSVRRTIGGGAA</sequence>
<dbReference type="Proteomes" id="UP001138709">
    <property type="component" value="Unassembled WGS sequence"/>
</dbReference>
<reference evidence="2" key="2">
    <citation type="journal article" date="2021" name="Syst. Appl. Microbiol.">
        <title>Roseomonas hellenica sp. nov., isolated from roots of wild-growing Alkanna tinctoria.</title>
        <authorList>
            <person name="Rat A."/>
            <person name="Naranjo H.D."/>
            <person name="Lebbe L."/>
            <person name="Cnockaert M."/>
            <person name="Krigas N."/>
            <person name="Grigoriadou K."/>
            <person name="Maloupa E."/>
            <person name="Willems A."/>
        </authorList>
    </citation>
    <scope>NUCLEOTIDE SEQUENCE</scope>
    <source>
        <strain evidence="2">LMG 31228</strain>
    </source>
</reference>
<comment type="caution">
    <text evidence="2">The sequence shown here is derived from an EMBL/GenBank/DDBJ whole genome shotgun (WGS) entry which is preliminary data.</text>
</comment>
<dbReference type="EMBL" id="JAAEDL010000015">
    <property type="protein sequence ID" value="MBR0681904.1"/>
    <property type="molecule type" value="Genomic_DNA"/>
</dbReference>
<dbReference type="AlphaFoldDB" id="A0A9X9XDW8"/>
<organism evidence="2 3">
    <name type="scientific">Neoroseomonas eburnea</name>
    <dbReference type="NCBI Taxonomy" id="1346889"/>
    <lineage>
        <taxon>Bacteria</taxon>
        <taxon>Pseudomonadati</taxon>
        <taxon>Pseudomonadota</taxon>
        <taxon>Alphaproteobacteria</taxon>
        <taxon>Acetobacterales</taxon>
        <taxon>Acetobacteraceae</taxon>
        <taxon>Neoroseomonas</taxon>
    </lineage>
</organism>
<proteinExistence type="predicted"/>
<evidence type="ECO:0000256" key="1">
    <source>
        <dbReference type="SAM" id="MobiDB-lite"/>
    </source>
</evidence>
<feature type="region of interest" description="Disordered" evidence="1">
    <location>
        <begin position="56"/>
        <end position="78"/>
    </location>
</feature>
<dbReference type="Pfam" id="PF07409">
    <property type="entry name" value="GP46"/>
    <property type="match status" value="1"/>
</dbReference>
<evidence type="ECO:0000313" key="2">
    <source>
        <dbReference type="EMBL" id="MBR0681904.1"/>
    </source>
</evidence>
<reference evidence="2" key="1">
    <citation type="submission" date="2020-01" db="EMBL/GenBank/DDBJ databases">
        <authorList>
            <person name="Rat A."/>
        </authorList>
    </citation>
    <scope>NUCLEOTIDE SEQUENCE</scope>
    <source>
        <strain evidence="2">LMG 31228</strain>
    </source>
</reference>
<dbReference type="RefSeq" id="WP_211847439.1">
    <property type="nucleotide sequence ID" value="NZ_JAAEDL010000015.1"/>
</dbReference>
<protein>
    <submittedName>
        <fullName evidence="2">Uncharacterized protein</fullName>
    </submittedName>
</protein>
<keyword evidence="3" id="KW-1185">Reference proteome</keyword>
<evidence type="ECO:0000313" key="3">
    <source>
        <dbReference type="Proteomes" id="UP001138709"/>
    </source>
</evidence>
<dbReference type="InterPro" id="IPR010877">
    <property type="entry name" value="Phage_Mu_Gp46"/>
</dbReference>